<dbReference type="InterPro" id="IPR006199">
    <property type="entry name" value="LexA_DNA-bd_dom"/>
</dbReference>
<dbReference type="PATRIC" id="fig|1632867.3.peg.32"/>
<name>A0A0F3IRC2_9GAMM</name>
<dbReference type="InterPro" id="IPR036286">
    <property type="entry name" value="LexA/Signal_pep-like_sf"/>
</dbReference>
<dbReference type="InterPro" id="IPR050077">
    <property type="entry name" value="LexA_repressor"/>
</dbReference>
<dbReference type="GO" id="GO:0045892">
    <property type="term" value="P:negative regulation of DNA-templated transcription"/>
    <property type="evidence" value="ECO:0007669"/>
    <property type="project" value="InterPro"/>
</dbReference>
<dbReference type="SUPFAM" id="SSF46785">
    <property type="entry name" value="Winged helix' DNA-binding domain"/>
    <property type="match status" value="1"/>
</dbReference>
<dbReference type="InterPro" id="IPR036388">
    <property type="entry name" value="WH-like_DNA-bd_sf"/>
</dbReference>
<evidence type="ECO:0000256" key="11">
    <source>
        <dbReference type="ARBA" id="ARBA00023236"/>
    </source>
</evidence>
<dbReference type="SUPFAM" id="SSF51306">
    <property type="entry name" value="LexA/Signal peptidase"/>
    <property type="match status" value="1"/>
</dbReference>
<gene>
    <name evidence="15" type="ORF">VZ94_00125</name>
</gene>
<dbReference type="Gene3D" id="1.10.10.10">
    <property type="entry name" value="Winged helix-like DNA-binding domain superfamily/Winged helix DNA-binding domain"/>
    <property type="match status" value="1"/>
</dbReference>
<evidence type="ECO:0000256" key="12">
    <source>
        <dbReference type="RuleBase" id="RU003991"/>
    </source>
</evidence>
<evidence type="ECO:0000256" key="10">
    <source>
        <dbReference type="ARBA" id="ARBA00023204"/>
    </source>
</evidence>
<keyword evidence="5 12" id="KW-0378">Hydrolase</keyword>
<proteinExistence type="inferred from homology"/>
<evidence type="ECO:0000256" key="3">
    <source>
        <dbReference type="ARBA" id="ARBA00022705"/>
    </source>
</evidence>
<reference evidence="16" key="1">
    <citation type="submission" date="2015-03" db="EMBL/GenBank/DDBJ databases">
        <title>Draft genome sequence of a novel methanotroph (Sn10-6) isolated from flooded ricefield rhizosphere in India.</title>
        <authorList>
            <person name="Pandit P.S."/>
            <person name="Pore S.D."/>
            <person name="Arora P."/>
            <person name="Kapse N.G."/>
            <person name="Dhakephalkar P.K."/>
            <person name="Rahalkar M.C."/>
        </authorList>
    </citation>
    <scope>NUCLEOTIDE SEQUENCE [LARGE SCALE GENOMIC DNA]</scope>
    <source>
        <strain evidence="16">Sn10-6</strain>
    </source>
</reference>
<evidence type="ECO:0000256" key="7">
    <source>
        <dbReference type="ARBA" id="ARBA00023015"/>
    </source>
</evidence>
<dbReference type="AlphaFoldDB" id="A0A0F3IRC2"/>
<keyword evidence="3" id="KW-0235">DNA replication</keyword>
<dbReference type="Gene3D" id="2.10.109.10">
    <property type="entry name" value="Umud Fragment, subunit A"/>
    <property type="match status" value="1"/>
</dbReference>
<dbReference type="InterPro" id="IPR006200">
    <property type="entry name" value="LexA"/>
</dbReference>
<dbReference type="GO" id="GO:0004252">
    <property type="term" value="F:serine-type endopeptidase activity"/>
    <property type="evidence" value="ECO:0007669"/>
    <property type="project" value="InterPro"/>
</dbReference>
<evidence type="ECO:0000256" key="1">
    <source>
        <dbReference type="ARBA" id="ARBA00007484"/>
    </source>
</evidence>
<dbReference type="Pfam" id="PF00717">
    <property type="entry name" value="Peptidase_S24"/>
    <property type="match status" value="1"/>
</dbReference>
<evidence type="ECO:0000259" key="13">
    <source>
        <dbReference type="Pfam" id="PF00717"/>
    </source>
</evidence>
<dbReference type="PANTHER" id="PTHR33516">
    <property type="entry name" value="LEXA REPRESSOR"/>
    <property type="match status" value="1"/>
</dbReference>
<evidence type="ECO:0000256" key="5">
    <source>
        <dbReference type="ARBA" id="ARBA00022801"/>
    </source>
</evidence>
<feature type="domain" description="Peptidase S24/S26A/S26B/S26C" evidence="13">
    <location>
        <begin position="82"/>
        <end position="196"/>
    </location>
</feature>
<protein>
    <submittedName>
        <fullName evidence="15">LexA family transcriptional regulator</fullName>
    </submittedName>
</protein>
<evidence type="ECO:0000256" key="8">
    <source>
        <dbReference type="ARBA" id="ARBA00023125"/>
    </source>
</evidence>
<sequence>MLTKKQTELLTTLLEHEAEFGYAPSLTELCKALSIKSQGSLLKRVKALTQLGYVEPLSYQQRGVRLTKKAKEQRTVGQDAVPYVGVIAAGKPIEAIEQRQFMTLPDILTTQLPCYVLKVQGDSMIELGILEGDYVIIEQRSYAKNGEIVVALINHTEATLKTIEQYPDEVWLIPANSSMAVQRYAPHQVEIQGVVVGQMRSYRTL</sequence>
<keyword evidence="8" id="KW-0238">DNA-binding</keyword>
<dbReference type="GO" id="GO:0006281">
    <property type="term" value="P:DNA repair"/>
    <property type="evidence" value="ECO:0007669"/>
    <property type="project" value="UniProtKB-KW"/>
</dbReference>
<dbReference type="Pfam" id="PF01726">
    <property type="entry name" value="LexA_DNA_bind"/>
    <property type="match status" value="1"/>
</dbReference>
<evidence type="ECO:0000256" key="2">
    <source>
        <dbReference type="ARBA" id="ARBA00022491"/>
    </source>
</evidence>
<evidence type="ECO:0000256" key="9">
    <source>
        <dbReference type="ARBA" id="ARBA00023163"/>
    </source>
</evidence>
<evidence type="ECO:0000256" key="4">
    <source>
        <dbReference type="ARBA" id="ARBA00022763"/>
    </source>
</evidence>
<dbReference type="EMBL" id="LAJX01000001">
    <property type="protein sequence ID" value="KJV08139.1"/>
    <property type="molecule type" value="Genomic_DNA"/>
</dbReference>
<dbReference type="PRINTS" id="PR00726">
    <property type="entry name" value="LEXASERPTASE"/>
</dbReference>
<dbReference type="InterPro" id="IPR039418">
    <property type="entry name" value="LexA-like"/>
</dbReference>
<dbReference type="NCBIfam" id="TIGR00498">
    <property type="entry name" value="lexA"/>
    <property type="match status" value="1"/>
</dbReference>
<dbReference type="CDD" id="cd06529">
    <property type="entry name" value="S24_LexA-like"/>
    <property type="match status" value="1"/>
</dbReference>
<dbReference type="OrthoDB" id="9802364at2"/>
<keyword evidence="7" id="KW-0805">Transcription regulation</keyword>
<organism evidence="15 16">
    <name type="scientific">Methylocucumis oryzae</name>
    <dbReference type="NCBI Taxonomy" id="1632867"/>
    <lineage>
        <taxon>Bacteria</taxon>
        <taxon>Pseudomonadati</taxon>
        <taxon>Pseudomonadota</taxon>
        <taxon>Gammaproteobacteria</taxon>
        <taxon>Methylococcales</taxon>
        <taxon>Methylococcaceae</taxon>
        <taxon>Methylocucumis</taxon>
    </lineage>
</organism>
<evidence type="ECO:0000313" key="15">
    <source>
        <dbReference type="EMBL" id="KJV08139.1"/>
    </source>
</evidence>
<keyword evidence="16" id="KW-1185">Reference proteome</keyword>
<evidence type="ECO:0000256" key="6">
    <source>
        <dbReference type="ARBA" id="ARBA00022813"/>
    </source>
</evidence>
<accession>A0A0F3IRC2</accession>
<keyword evidence="4" id="KW-0227">DNA damage</keyword>
<comment type="similarity">
    <text evidence="1 12">Belongs to the peptidase S24 family.</text>
</comment>
<dbReference type="InterPro" id="IPR015927">
    <property type="entry name" value="Peptidase_S24_S26A/B/C"/>
</dbReference>
<keyword evidence="2" id="KW-0678">Repressor</keyword>
<dbReference type="GO" id="GO:0009432">
    <property type="term" value="P:SOS response"/>
    <property type="evidence" value="ECO:0007669"/>
    <property type="project" value="UniProtKB-KW"/>
</dbReference>
<keyword evidence="11" id="KW-0742">SOS response</keyword>
<feature type="domain" description="LexA repressor DNA-binding" evidence="14">
    <location>
        <begin position="2"/>
        <end position="62"/>
    </location>
</feature>
<dbReference type="PANTHER" id="PTHR33516:SF2">
    <property type="entry name" value="LEXA REPRESSOR-RELATED"/>
    <property type="match status" value="1"/>
</dbReference>
<keyword evidence="9" id="KW-0804">Transcription</keyword>
<evidence type="ECO:0000313" key="16">
    <source>
        <dbReference type="Proteomes" id="UP000033684"/>
    </source>
</evidence>
<dbReference type="GO" id="GO:0006508">
    <property type="term" value="P:proteolysis"/>
    <property type="evidence" value="ECO:0007669"/>
    <property type="project" value="InterPro"/>
</dbReference>
<dbReference type="Proteomes" id="UP000033684">
    <property type="component" value="Unassembled WGS sequence"/>
</dbReference>
<reference evidence="15 16" key="2">
    <citation type="journal article" date="2016" name="Microb. Ecol.">
        <title>Genome Characteristics of a Novel Type I Methanotroph (Sn10-6) Isolated from a Flooded Indian Rice Field.</title>
        <authorList>
            <person name="Rahalkar M.C."/>
            <person name="Pandit P.S."/>
            <person name="Dhakephalkar P.K."/>
            <person name="Pore S."/>
            <person name="Arora P."/>
            <person name="Kapse N."/>
        </authorList>
    </citation>
    <scope>NUCLEOTIDE SEQUENCE [LARGE SCALE GENOMIC DNA]</scope>
    <source>
        <strain evidence="15 16">Sn10-6</strain>
    </source>
</reference>
<dbReference type="GO" id="GO:0003677">
    <property type="term" value="F:DNA binding"/>
    <property type="evidence" value="ECO:0007669"/>
    <property type="project" value="UniProtKB-KW"/>
</dbReference>
<evidence type="ECO:0000259" key="14">
    <source>
        <dbReference type="Pfam" id="PF01726"/>
    </source>
</evidence>
<dbReference type="GO" id="GO:0006260">
    <property type="term" value="P:DNA replication"/>
    <property type="evidence" value="ECO:0007669"/>
    <property type="project" value="UniProtKB-KW"/>
</dbReference>
<dbReference type="RefSeq" id="WP_045777653.1">
    <property type="nucleotide sequence ID" value="NZ_LAJX01000001.1"/>
</dbReference>
<dbReference type="InterPro" id="IPR036390">
    <property type="entry name" value="WH_DNA-bd_sf"/>
</dbReference>
<keyword evidence="6 12" id="KW-0068">Autocatalytic cleavage</keyword>
<keyword evidence="10" id="KW-0234">DNA repair</keyword>
<comment type="caution">
    <text evidence="15">The sequence shown here is derived from an EMBL/GenBank/DDBJ whole genome shotgun (WGS) entry which is preliminary data.</text>
</comment>
<dbReference type="InterPro" id="IPR006197">
    <property type="entry name" value="Peptidase_S24_LexA"/>
</dbReference>